<accession>A0A1Y3KIM0</accession>
<protein>
    <submittedName>
        <fullName evidence="4">MerR family transcriptional regulator</fullName>
    </submittedName>
</protein>
<dbReference type="EMBL" id="NFSB01000088">
    <property type="protein sequence ID" value="OUM25639.1"/>
    <property type="molecule type" value="Genomic_DNA"/>
</dbReference>
<name>A0A1Y3KIM0_PSEPU</name>
<dbReference type="Pfam" id="PF13411">
    <property type="entry name" value="MerR_1"/>
    <property type="match status" value="1"/>
</dbReference>
<evidence type="ECO:0000313" key="5">
    <source>
        <dbReference type="Proteomes" id="UP000196082"/>
    </source>
</evidence>
<dbReference type="SMART" id="SM00422">
    <property type="entry name" value="HTH_MERR"/>
    <property type="match status" value="1"/>
</dbReference>
<dbReference type="Gene3D" id="1.10.1660.10">
    <property type="match status" value="1"/>
</dbReference>
<reference evidence="4 5" key="1">
    <citation type="submission" date="2017-05" db="EMBL/GenBank/DDBJ databases">
        <title>Whole genome sequence of Pseudomonas putida isolate 1312 commercialized as a biostimulant.</title>
        <authorList>
            <person name="Crovadore J."/>
            <person name="Blanc P."/>
            <person name="Chablais R."/>
            <person name="Cochard B."/>
            <person name="Grizard D."/>
            <person name="Lefort F."/>
        </authorList>
    </citation>
    <scope>NUCLEOTIDE SEQUENCE [LARGE SCALE GENOMIC DNA]</scope>
    <source>
        <strain evidence="4 5">1312</strain>
    </source>
</reference>
<dbReference type="InterPro" id="IPR000551">
    <property type="entry name" value="MerR-type_HTH_dom"/>
</dbReference>
<dbReference type="AlphaFoldDB" id="A0A1Y3KIM0"/>
<dbReference type="Proteomes" id="UP000196082">
    <property type="component" value="Unassembled WGS sequence"/>
</dbReference>
<evidence type="ECO:0000256" key="1">
    <source>
        <dbReference type="ARBA" id="ARBA00023125"/>
    </source>
</evidence>
<evidence type="ECO:0000259" key="3">
    <source>
        <dbReference type="PROSITE" id="PS50937"/>
    </source>
</evidence>
<dbReference type="InterPro" id="IPR047057">
    <property type="entry name" value="MerR_fam"/>
</dbReference>
<dbReference type="PRINTS" id="PR00040">
    <property type="entry name" value="HTHMERR"/>
</dbReference>
<dbReference type="GO" id="GO:0003677">
    <property type="term" value="F:DNA binding"/>
    <property type="evidence" value="ECO:0007669"/>
    <property type="project" value="UniProtKB-KW"/>
</dbReference>
<dbReference type="RefSeq" id="WP_086978432.1">
    <property type="nucleotide sequence ID" value="NZ_NFSB01000088.1"/>
</dbReference>
<dbReference type="GO" id="GO:0003700">
    <property type="term" value="F:DNA-binding transcription factor activity"/>
    <property type="evidence" value="ECO:0007669"/>
    <property type="project" value="InterPro"/>
</dbReference>
<feature type="coiled-coil region" evidence="2">
    <location>
        <begin position="80"/>
        <end position="107"/>
    </location>
</feature>
<comment type="caution">
    <text evidence="4">The sequence shown here is derived from an EMBL/GenBank/DDBJ whole genome shotgun (WGS) entry which is preliminary data.</text>
</comment>
<proteinExistence type="predicted"/>
<dbReference type="PROSITE" id="PS00552">
    <property type="entry name" value="HTH_MERR_1"/>
    <property type="match status" value="1"/>
</dbReference>
<dbReference type="SUPFAM" id="SSF46955">
    <property type="entry name" value="Putative DNA-binding domain"/>
    <property type="match status" value="1"/>
</dbReference>
<keyword evidence="1" id="KW-0238">DNA-binding</keyword>
<dbReference type="PANTHER" id="PTHR30204:SF92">
    <property type="entry name" value="HTH-TYPE TRANSCRIPTIONAL REGULATOR ZNTR"/>
    <property type="match status" value="1"/>
</dbReference>
<evidence type="ECO:0000313" key="4">
    <source>
        <dbReference type="EMBL" id="OUM25639.1"/>
    </source>
</evidence>
<organism evidence="4 5">
    <name type="scientific">Pseudomonas putida</name>
    <name type="common">Arthrobacter siderocapsulatus</name>
    <dbReference type="NCBI Taxonomy" id="303"/>
    <lineage>
        <taxon>Bacteria</taxon>
        <taxon>Pseudomonadati</taxon>
        <taxon>Pseudomonadota</taxon>
        <taxon>Gammaproteobacteria</taxon>
        <taxon>Pseudomonadales</taxon>
        <taxon>Pseudomonadaceae</taxon>
        <taxon>Pseudomonas</taxon>
    </lineage>
</organism>
<dbReference type="PROSITE" id="PS50937">
    <property type="entry name" value="HTH_MERR_2"/>
    <property type="match status" value="1"/>
</dbReference>
<dbReference type="PANTHER" id="PTHR30204">
    <property type="entry name" value="REDOX-CYCLING DRUG-SENSING TRANSCRIPTIONAL ACTIVATOR SOXR"/>
    <property type="match status" value="1"/>
</dbReference>
<sequence>MRIGELAQVCGVSRDTLRFYEERGLIQARRLANGYRDYPDETAQLVVFIRTAQRLGFSLNEIGSNVEQLWQSAEPDQAVEALLRDKLALVEQRLQELQTLRTTLMQRLTLACPLRPDPGESQAPCTP</sequence>
<evidence type="ECO:0000256" key="2">
    <source>
        <dbReference type="SAM" id="Coils"/>
    </source>
</evidence>
<keyword evidence="2" id="KW-0175">Coiled coil</keyword>
<dbReference type="InterPro" id="IPR009061">
    <property type="entry name" value="DNA-bd_dom_put_sf"/>
</dbReference>
<feature type="domain" description="HTH merR-type" evidence="3">
    <location>
        <begin position="1"/>
        <end position="68"/>
    </location>
</feature>
<gene>
    <name evidence="4" type="ORF">B8W72_25805</name>
</gene>